<protein>
    <submittedName>
        <fullName evidence="4">VWA domain-containing protein</fullName>
    </submittedName>
</protein>
<dbReference type="EMBL" id="VOHE01000003">
    <property type="protein sequence ID" value="TWT19808.1"/>
    <property type="molecule type" value="Genomic_DNA"/>
</dbReference>
<dbReference type="Gene3D" id="1.25.40.10">
    <property type="entry name" value="Tetratricopeptide repeat domain"/>
    <property type="match status" value="1"/>
</dbReference>
<feature type="compositionally biased region" description="Low complexity" evidence="2">
    <location>
        <begin position="448"/>
        <end position="471"/>
    </location>
</feature>
<feature type="region of interest" description="Disordered" evidence="2">
    <location>
        <begin position="431"/>
        <end position="586"/>
    </location>
</feature>
<evidence type="ECO:0000256" key="2">
    <source>
        <dbReference type="SAM" id="MobiDB-lite"/>
    </source>
</evidence>
<dbReference type="SUPFAM" id="SSF53300">
    <property type="entry name" value="vWA-like"/>
    <property type="match status" value="1"/>
</dbReference>
<dbReference type="PANTHER" id="PTHR22550">
    <property type="entry name" value="SPORE GERMINATION PROTEIN"/>
    <property type="match status" value="1"/>
</dbReference>
<gene>
    <name evidence="4" type="ORF">FQY79_08305</name>
</gene>
<accession>A0A5C5U239</accession>
<dbReference type="SUPFAM" id="SSF48452">
    <property type="entry name" value="TPR-like"/>
    <property type="match status" value="1"/>
</dbReference>
<feature type="repeat" description="TPR" evidence="1">
    <location>
        <begin position="385"/>
        <end position="418"/>
    </location>
</feature>
<dbReference type="AlphaFoldDB" id="A0A5C5U239"/>
<dbReference type="InterPro" id="IPR036465">
    <property type="entry name" value="vWFA_dom_sf"/>
</dbReference>
<organism evidence="4 5">
    <name type="scientific">Luteimonas wenzhouensis</name>
    <dbReference type="NCBI Taxonomy" id="2599615"/>
    <lineage>
        <taxon>Bacteria</taxon>
        <taxon>Pseudomonadati</taxon>
        <taxon>Pseudomonadota</taxon>
        <taxon>Gammaproteobacteria</taxon>
        <taxon>Lysobacterales</taxon>
        <taxon>Lysobacteraceae</taxon>
        <taxon>Luteimonas</taxon>
    </lineage>
</organism>
<keyword evidence="3" id="KW-0472">Membrane</keyword>
<dbReference type="RefSeq" id="WP_146312429.1">
    <property type="nucleotide sequence ID" value="NZ_VOHE01000003.1"/>
</dbReference>
<keyword evidence="5" id="KW-1185">Reference proteome</keyword>
<feature type="compositionally biased region" description="Basic and acidic residues" evidence="2">
    <location>
        <begin position="510"/>
        <end position="527"/>
    </location>
</feature>
<evidence type="ECO:0000313" key="4">
    <source>
        <dbReference type="EMBL" id="TWT19808.1"/>
    </source>
</evidence>
<dbReference type="SMART" id="SM00028">
    <property type="entry name" value="TPR"/>
    <property type="match status" value="1"/>
</dbReference>
<dbReference type="InterPro" id="IPR011990">
    <property type="entry name" value="TPR-like_helical_dom_sf"/>
</dbReference>
<reference evidence="4 5" key="1">
    <citation type="submission" date="2019-07" db="EMBL/GenBank/DDBJ databases">
        <title>Luteimonas sp. YD-1 nov., isolated from acidic soil.</title>
        <authorList>
            <person name="Zhou J."/>
        </authorList>
    </citation>
    <scope>NUCLEOTIDE SEQUENCE [LARGE SCALE GENOMIC DNA]</scope>
    <source>
        <strain evidence="4 5">YD-1</strain>
    </source>
</reference>
<dbReference type="OrthoDB" id="9807628at2"/>
<keyword evidence="3" id="KW-0812">Transmembrane</keyword>
<evidence type="ECO:0000256" key="3">
    <source>
        <dbReference type="SAM" id="Phobius"/>
    </source>
</evidence>
<feature type="compositionally biased region" description="Low complexity" evidence="2">
    <location>
        <begin position="500"/>
        <end position="509"/>
    </location>
</feature>
<dbReference type="PROSITE" id="PS50005">
    <property type="entry name" value="TPR"/>
    <property type="match status" value="1"/>
</dbReference>
<feature type="compositionally biased region" description="Basic and acidic residues" evidence="2">
    <location>
        <begin position="574"/>
        <end position="586"/>
    </location>
</feature>
<dbReference type="Pfam" id="PF00515">
    <property type="entry name" value="TPR_1"/>
    <property type="match status" value="1"/>
</dbReference>
<dbReference type="PANTHER" id="PTHR22550:SF14">
    <property type="entry name" value="VWFA DOMAIN-CONTAINING PROTEIN"/>
    <property type="match status" value="1"/>
</dbReference>
<dbReference type="InterPro" id="IPR050768">
    <property type="entry name" value="UPF0353/GerABKA_families"/>
</dbReference>
<evidence type="ECO:0000313" key="5">
    <source>
        <dbReference type="Proteomes" id="UP000315949"/>
    </source>
</evidence>
<proteinExistence type="predicted"/>
<dbReference type="Proteomes" id="UP000315949">
    <property type="component" value="Unassembled WGS sequence"/>
</dbReference>
<keyword evidence="1" id="KW-0802">TPR repeat</keyword>
<feature type="transmembrane region" description="Helical" evidence="3">
    <location>
        <begin position="14"/>
        <end position="31"/>
    </location>
</feature>
<name>A0A5C5U239_9GAMM</name>
<dbReference type="Gene3D" id="3.40.50.410">
    <property type="entry name" value="von Willebrand factor, type A domain"/>
    <property type="match status" value="1"/>
</dbReference>
<sequence>MTDALSQLQFMRPAWLWALLALPLLAAWWYRQRRRAGVWQRHVDPHLLPHLVEPGGSGAGRVGLGVRLLAFALAVFALAGPGWRQDTAVVRQDGRPLVVALELSEAMLTPDLPPSRLLQARAWLAALLDAHEGGVALVVFADDAFTVAPLTDDAANVAIFLDALAPDLMPVDGHRPARAIDHALELLARAGHGRGDILLMAHRADAATVAAAGRARSRGARVSVLGLGRPAGASYRAGDGSLRPSRLDAPSLQRVASAGGGGYASLAAGAAARDAVLPGAATAFDAGQTQARASGGARLLHDGGYWLVPAVMLLVLLAFRRGLALAVLGACLLLPPGAHAAGPGEGTPWRRADQLAHARMLEGLEAYRAGRHDEAERLWRGLPGADAAYNRGNALARAGRLEEALEAYDEALRRQPGMEDAVANRALVEAALRRDPPPGPGGPRRQPDAGAEQEGADQPGGAAPDQGAAAPRGDRNAADGAPQEQDAGTADAADPPPPDGAGDQSQADAAQRERMQRALDEAARQEDGEGEGEATSRLPAQPDADGAERERREAVEAWLRRVPDDPGGLLRARFRLEHERRSGGGP</sequence>
<comment type="caution">
    <text evidence="4">The sequence shown here is derived from an EMBL/GenBank/DDBJ whole genome shotgun (WGS) entry which is preliminary data.</text>
</comment>
<dbReference type="PROSITE" id="PS50293">
    <property type="entry name" value="TPR_REGION"/>
    <property type="match status" value="1"/>
</dbReference>
<keyword evidence="3" id="KW-1133">Transmembrane helix</keyword>
<evidence type="ECO:0000256" key="1">
    <source>
        <dbReference type="PROSITE-ProRule" id="PRU00339"/>
    </source>
</evidence>
<dbReference type="InterPro" id="IPR019734">
    <property type="entry name" value="TPR_rpt"/>
</dbReference>
<feature type="compositionally biased region" description="Basic and acidic residues" evidence="2">
    <location>
        <begin position="546"/>
        <end position="564"/>
    </location>
</feature>